<dbReference type="AlphaFoldDB" id="A0A810KTW0"/>
<dbReference type="Pfam" id="PF04389">
    <property type="entry name" value="Peptidase_M28"/>
    <property type="match status" value="1"/>
</dbReference>
<evidence type="ECO:0000256" key="5">
    <source>
        <dbReference type="ARBA" id="ARBA00022554"/>
    </source>
</evidence>
<keyword evidence="10" id="KW-0812">Transmembrane</keyword>
<evidence type="ECO:0000259" key="12">
    <source>
        <dbReference type="Pfam" id="PF04389"/>
    </source>
</evidence>
<evidence type="ECO:0000256" key="2">
    <source>
        <dbReference type="ARBA" id="ARBA00004128"/>
    </source>
</evidence>
<dbReference type="PANTHER" id="PTHR12147:SF58">
    <property type="entry name" value="VACUOLAR MEMBRANE PROTEASE"/>
    <property type="match status" value="1"/>
</dbReference>
<dbReference type="Proteomes" id="UP000680750">
    <property type="component" value="Chromosome"/>
</dbReference>
<evidence type="ECO:0000313" key="14">
    <source>
        <dbReference type="Proteomes" id="UP000680750"/>
    </source>
</evidence>
<dbReference type="Gene3D" id="3.40.630.10">
    <property type="entry name" value="Zn peptidases"/>
    <property type="match status" value="1"/>
</dbReference>
<organism evidence="13 14">
    <name type="scientific">Actinocatenispora sera</name>
    <dbReference type="NCBI Taxonomy" id="390989"/>
    <lineage>
        <taxon>Bacteria</taxon>
        <taxon>Bacillati</taxon>
        <taxon>Actinomycetota</taxon>
        <taxon>Actinomycetes</taxon>
        <taxon>Micromonosporales</taxon>
        <taxon>Micromonosporaceae</taxon>
        <taxon>Actinocatenispora</taxon>
    </lineage>
</organism>
<proteinExistence type="inferred from homology"/>
<evidence type="ECO:0000256" key="10">
    <source>
        <dbReference type="SAM" id="Phobius"/>
    </source>
</evidence>
<dbReference type="GO" id="GO:0006508">
    <property type="term" value="P:proteolysis"/>
    <property type="evidence" value="ECO:0007669"/>
    <property type="project" value="InterPro"/>
</dbReference>
<feature type="signal peptide" evidence="11">
    <location>
        <begin position="1"/>
        <end position="26"/>
    </location>
</feature>
<dbReference type="EMBL" id="AP023354">
    <property type="protein sequence ID" value="BCJ26297.1"/>
    <property type="molecule type" value="Genomic_DNA"/>
</dbReference>
<evidence type="ECO:0000256" key="8">
    <source>
        <dbReference type="ARBA" id="ARBA00031512"/>
    </source>
</evidence>
<feature type="transmembrane region" description="Helical" evidence="10">
    <location>
        <begin position="456"/>
        <end position="473"/>
    </location>
</feature>
<feature type="transmembrane region" description="Helical" evidence="10">
    <location>
        <begin position="359"/>
        <end position="383"/>
    </location>
</feature>
<dbReference type="InterPro" id="IPR045175">
    <property type="entry name" value="M28_fam"/>
</dbReference>
<comment type="subcellular location">
    <subcellularLocation>
        <location evidence="2">Vacuole membrane</location>
        <topology evidence="2">Multi-pass membrane protein</topology>
    </subcellularLocation>
</comment>
<feature type="chain" id="PRO_5038798275" description="Vacuolar membrane protease" evidence="11">
    <location>
        <begin position="27"/>
        <end position="800"/>
    </location>
</feature>
<reference evidence="13" key="1">
    <citation type="submission" date="2020-08" db="EMBL/GenBank/DDBJ databases">
        <title>Whole genome shotgun sequence of Actinocatenispora sera NBRC 101916.</title>
        <authorList>
            <person name="Komaki H."/>
            <person name="Tamura T."/>
        </authorList>
    </citation>
    <scope>NUCLEOTIDE SEQUENCE</scope>
    <source>
        <strain evidence="13">NBRC 101916</strain>
    </source>
</reference>
<dbReference type="GO" id="GO:0005774">
    <property type="term" value="C:vacuolar membrane"/>
    <property type="evidence" value="ECO:0007669"/>
    <property type="project" value="UniProtKB-SubCell"/>
</dbReference>
<dbReference type="KEGG" id="aser:Asera_04050"/>
<keyword evidence="5" id="KW-0926">Vacuole</keyword>
<evidence type="ECO:0000256" key="4">
    <source>
        <dbReference type="ARBA" id="ARBA00017435"/>
    </source>
</evidence>
<evidence type="ECO:0000256" key="9">
    <source>
        <dbReference type="SAM" id="MobiDB-lite"/>
    </source>
</evidence>
<keyword evidence="13" id="KW-0645">Protease</keyword>
<evidence type="ECO:0000256" key="7">
    <source>
        <dbReference type="ARBA" id="ARBA00023180"/>
    </source>
</evidence>
<dbReference type="OrthoDB" id="9778250at2"/>
<keyword evidence="6 10" id="KW-1133">Transmembrane helix</keyword>
<keyword evidence="13" id="KW-0031">Aminopeptidase</keyword>
<evidence type="ECO:0000256" key="6">
    <source>
        <dbReference type="ARBA" id="ARBA00022989"/>
    </source>
</evidence>
<evidence type="ECO:0000256" key="3">
    <source>
        <dbReference type="ARBA" id="ARBA00010918"/>
    </source>
</evidence>
<dbReference type="GO" id="GO:0008235">
    <property type="term" value="F:metalloexopeptidase activity"/>
    <property type="evidence" value="ECO:0007669"/>
    <property type="project" value="InterPro"/>
</dbReference>
<comment type="similarity">
    <text evidence="3">Belongs to the peptidase M28 family.</text>
</comment>
<dbReference type="SUPFAM" id="SSF53187">
    <property type="entry name" value="Zn-dependent exopeptidases"/>
    <property type="match status" value="1"/>
</dbReference>
<dbReference type="GO" id="GO:0004177">
    <property type="term" value="F:aminopeptidase activity"/>
    <property type="evidence" value="ECO:0007669"/>
    <property type="project" value="UniProtKB-KW"/>
</dbReference>
<evidence type="ECO:0000313" key="13">
    <source>
        <dbReference type="EMBL" id="BCJ26297.1"/>
    </source>
</evidence>
<feature type="transmembrane region" description="Helical" evidence="10">
    <location>
        <begin position="403"/>
        <end position="423"/>
    </location>
</feature>
<feature type="transmembrane region" description="Helical" evidence="10">
    <location>
        <begin position="328"/>
        <end position="347"/>
    </location>
</feature>
<keyword evidence="7" id="KW-0325">Glycoprotein</keyword>
<feature type="region of interest" description="Disordered" evidence="9">
    <location>
        <begin position="763"/>
        <end position="800"/>
    </location>
</feature>
<dbReference type="RefSeq" id="WP_030448824.1">
    <property type="nucleotide sequence ID" value="NZ_JOEG01000020.1"/>
</dbReference>
<feature type="transmembrane region" description="Helical" evidence="10">
    <location>
        <begin position="567"/>
        <end position="590"/>
    </location>
</feature>
<dbReference type="PANTHER" id="PTHR12147">
    <property type="entry name" value="METALLOPEPTIDASE M28 FAMILY MEMBER"/>
    <property type="match status" value="1"/>
</dbReference>
<accession>A0A810KTW0</accession>
<keyword evidence="13" id="KW-0378">Hydrolase</keyword>
<feature type="domain" description="Peptidase M28" evidence="12">
    <location>
        <begin position="106"/>
        <end position="294"/>
    </location>
</feature>
<dbReference type="InterPro" id="IPR007484">
    <property type="entry name" value="Peptidase_M28"/>
</dbReference>
<protein>
    <recommendedName>
        <fullName evidence="4">Vacuolar membrane protease</fullName>
    </recommendedName>
    <alternativeName>
        <fullName evidence="8">FXNA-related family protease 1</fullName>
    </alternativeName>
</protein>
<evidence type="ECO:0000256" key="11">
    <source>
        <dbReference type="SAM" id="SignalP"/>
    </source>
</evidence>
<keyword evidence="14" id="KW-1185">Reference proteome</keyword>
<keyword evidence="10" id="KW-0472">Membrane</keyword>
<feature type="transmembrane region" description="Helical" evidence="10">
    <location>
        <begin position="485"/>
        <end position="505"/>
    </location>
</feature>
<comment type="function">
    <text evidence="1">May be involved in vacuolar sorting and osmoregulation.</text>
</comment>
<gene>
    <name evidence="13" type="ORF">Asera_04050</name>
</gene>
<sequence>MEANVLRWLPGWAAILLLTAGTVAQLATPTPAPADAPADQFSATRAYRHVRVLGSHVHQVGSVAQDTNRRYIIDQLATDGIDATVQRGVGASTSLGAGSQLAEVSNVVARIPGRHPTGQVILVAHTDSVRVGPGGSDDGAGTAALLETARALMRGGRPDNDVVLVFTDGEEACLCGAAAYVAAHRDQARDSVVLNLEARGGGGPVVMFETSRNNAALVRQFGAHAPYPVGTSFAVEIYRRLPNDTDFTLFREAGFAGLNSAYIDDSAVYHTPQDTPAAMDRGSLQQHGANALALTRAFGSVDLRRQTASGDDTYFPVLGLLVRYPGALVWPLAALAALAVAAAVALARRRRLVTLPRVAGGFGLAVLPIAVSAVLAQLGWALLGWIRPGYAGMLTGDPYHPGLLRLAVVLLAACVLALWYVLLRRRIGGVALALAGLSWLALLGLVLAALVPGGSYLAALPALFAAGGLLVALRWPVAAPVAFPLGAAPAVLILAPTVALLFPALGLATGAAGALLVVLAGFALVPLLALTLRGRTAGPVADTIASPAPTADRAEPVTVRRGWRRPVLLPAVLLVSTLVAGVLGVATSGFDARHPEPAHLTYALDADTGRAIWASSQPGEADRGAAQRWLSHFVGTGTEQVGDRFPVLGGRADGRMRTGKAPAADVPAPTLTALSAGRPDADGYATLRLRLRSARGAPILGLYLPHGAAVRSVRVQGKPVRTTADGRWALAVTFYAAPTNGITVQLTLKGSVRARILDESDGLSGLPGYRPRPADVSPAAAHDADEAVVARTVPVSTRPR</sequence>
<feature type="transmembrane region" description="Helical" evidence="10">
    <location>
        <begin position="511"/>
        <end position="530"/>
    </location>
</feature>
<evidence type="ECO:0000256" key="1">
    <source>
        <dbReference type="ARBA" id="ARBA00003273"/>
    </source>
</evidence>
<name>A0A810KTW0_9ACTN</name>
<keyword evidence="11" id="KW-0732">Signal</keyword>
<feature type="transmembrane region" description="Helical" evidence="10">
    <location>
        <begin position="430"/>
        <end position="450"/>
    </location>
</feature>